<gene>
    <name evidence="5" type="ORF">FHP06_09120</name>
</gene>
<protein>
    <submittedName>
        <fullName evidence="5">Helix-turn-helix transcriptional regulator</fullName>
    </submittedName>
</protein>
<comment type="caution">
    <text evidence="5">The sequence shown here is derived from an EMBL/GenBank/DDBJ whole genome shotgun (WGS) entry which is preliminary data.</text>
</comment>
<dbReference type="EMBL" id="VDUX01000004">
    <property type="protein sequence ID" value="TXL60594.1"/>
    <property type="molecule type" value="Genomic_DNA"/>
</dbReference>
<organism evidence="5 6">
    <name type="scientific">Aeromicrobium terrae</name>
    <dbReference type="NCBI Taxonomy" id="2498846"/>
    <lineage>
        <taxon>Bacteria</taxon>
        <taxon>Bacillati</taxon>
        <taxon>Actinomycetota</taxon>
        <taxon>Actinomycetes</taxon>
        <taxon>Propionibacteriales</taxon>
        <taxon>Nocardioidaceae</taxon>
        <taxon>Aeromicrobium</taxon>
    </lineage>
</organism>
<keyword evidence="2" id="KW-0238">DNA-binding</keyword>
<evidence type="ECO:0000313" key="6">
    <source>
        <dbReference type="Proteomes" id="UP000321571"/>
    </source>
</evidence>
<dbReference type="InterPro" id="IPR051081">
    <property type="entry name" value="HTH_MetalResp_TranReg"/>
</dbReference>
<sequence length="195" mass="21631">MSTPRRSGSPEVRTVTEAVALSALAHPVRSRLIDALQVDGPSTASVLARRTDQAVGNVSHHLRVLAEAGLVEEAPELAKDRRERWWRLATAGFRWSHSDLVGDPAAEAAGAAAESLQLRRQVDRTSAWLDAAESNETWRDAAFATQSWLRLTPEELAELSQEIVALVRRWSEREVDDDLERESVIVYSRGFPSKP</sequence>
<dbReference type="RefSeq" id="WP_147686029.1">
    <property type="nucleotide sequence ID" value="NZ_VDUX01000004.1"/>
</dbReference>
<evidence type="ECO:0000256" key="2">
    <source>
        <dbReference type="ARBA" id="ARBA00023125"/>
    </source>
</evidence>
<dbReference type="InterPro" id="IPR036388">
    <property type="entry name" value="WH-like_DNA-bd_sf"/>
</dbReference>
<dbReference type="SMART" id="SM00418">
    <property type="entry name" value="HTH_ARSR"/>
    <property type="match status" value="1"/>
</dbReference>
<reference evidence="5 6" key="1">
    <citation type="submission" date="2019-06" db="EMBL/GenBank/DDBJ databases">
        <title>Aeromicrobium sp. nov., isolated from a maize field.</title>
        <authorList>
            <person name="Lin S.-Y."/>
            <person name="Tsai C.-F."/>
            <person name="Young C.-C."/>
        </authorList>
    </citation>
    <scope>NUCLEOTIDE SEQUENCE [LARGE SCALE GENOMIC DNA]</scope>
    <source>
        <strain evidence="5 6">CC-CFT486</strain>
    </source>
</reference>
<dbReference type="GO" id="GO:0003677">
    <property type="term" value="F:DNA binding"/>
    <property type="evidence" value="ECO:0007669"/>
    <property type="project" value="UniProtKB-KW"/>
</dbReference>
<evidence type="ECO:0000313" key="5">
    <source>
        <dbReference type="EMBL" id="TXL60594.1"/>
    </source>
</evidence>
<dbReference type="Pfam" id="PF12840">
    <property type="entry name" value="HTH_20"/>
    <property type="match status" value="1"/>
</dbReference>
<dbReference type="SUPFAM" id="SSF46785">
    <property type="entry name" value="Winged helix' DNA-binding domain"/>
    <property type="match status" value="1"/>
</dbReference>
<keyword evidence="1" id="KW-0805">Transcription regulation</keyword>
<dbReference type="GO" id="GO:0003700">
    <property type="term" value="F:DNA-binding transcription factor activity"/>
    <property type="evidence" value="ECO:0007669"/>
    <property type="project" value="InterPro"/>
</dbReference>
<dbReference type="PANTHER" id="PTHR33154">
    <property type="entry name" value="TRANSCRIPTIONAL REGULATOR, ARSR FAMILY"/>
    <property type="match status" value="1"/>
</dbReference>
<dbReference type="Gene3D" id="1.10.10.10">
    <property type="entry name" value="Winged helix-like DNA-binding domain superfamily/Winged helix DNA-binding domain"/>
    <property type="match status" value="1"/>
</dbReference>
<dbReference type="InterPro" id="IPR036390">
    <property type="entry name" value="WH_DNA-bd_sf"/>
</dbReference>
<dbReference type="InterPro" id="IPR011991">
    <property type="entry name" value="ArsR-like_HTH"/>
</dbReference>
<dbReference type="InterPro" id="IPR001845">
    <property type="entry name" value="HTH_ArsR_DNA-bd_dom"/>
</dbReference>
<keyword evidence="6" id="KW-1185">Reference proteome</keyword>
<evidence type="ECO:0000256" key="1">
    <source>
        <dbReference type="ARBA" id="ARBA00023015"/>
    </source>
</evidence>
<proteinExistence type="predicted"/>
<name>A0A5C8NFC7_9ACTN</name>
<dbReference type="Proteomes" id="UP000321571">
    <property type="component" value="Unassembled WGS sequence"/>
</dbReference>
<dbReference type="OrthoDB" id="7945987at2"/>
<keyword evidence="3" id="KW-0804">Transcription</keyword>
<evidence type="ECO:0000256" key="3">
    <source>
        <dbReference type="ARBA" id="ARBA00023163"/>
    </source>
</evidence>
<dbReference type="AlphaFoldDB" id="A0A5C8NFC7"/>
<dbReference type="PANTHER" id="PTHR33154:SF15">
    <property type="entry name" value="REGULATORY PROTEIN ARSR"/>
    <property type="match status" value="1"/>
</dbReference>
<evidence type="ECO:0000259" key="4">
    <source>
        <dbReference type="SMART" id="SM00418"/>
    </source>
</evidence>
<dbReference type="CDD" id="cd00090">
    <property type="entry name" value="HTH_ARSR"/>
    <property type="match status" value="1"/>
</dbReference>
<feature type="domain" description="HTH arsR-type" evidence="4">
    <location>
        <begin position="19"/>
        <end position="114"/>
    </location>
</feature>
<accession>A0A5C8NFC7</accession>